<keyword evidence="2" id="KW-1185">Reference proteome</keyword>
<dbReference type="AlphaFoldDB" id="A0A1B0BRV8"/>
<name>A0A1B0BRV8_9MUSC</name>
<dbReference type="EMBL" id="JXJN01019349">
    <property type="status" value="NOT_ANNOTATED_CDS"/>
    <property type="molecule type" value="Genomic_DNA"/>
</dbReference>
<reference evidence="2" key="1">
    <citation type="submission" date="2015-01" db="EMBL/GenBank/DDBJ databases">
        <authorList>
            <person name="Aksoy S."/>
            <person name="Warren W."/>
            <person name="Wilson R.K."/>
        </authorList>
    </citation>
    <scope>NUCLEOTIDE SEQUENCE [LARGE SCALE GENOMIC DNA]</scope>
    <source>
        <strain evidence="2">IAEA</strain>
    </source>
</reference>
<organism evidence="1 2">
    <name type="scientific">Glossina palpalis gambiensis</name>
    <dbReference type="NCBI Taxonomy" id="67801"/>
    <lineage>
        <taxon>Eukaryota</taxon>
        <taxon>Metazoa</taxon>
        <taxon>Ecdysozoa</taxon>
        <taxon>Arthropoda</taxon>
        <taxon>Hexapoda</taxon>
        <taxon>Insecta</taxon>
        <taxon>Pterygota</taxon>
        <taxon>Neoptera</taxon>
        <taxon>Endopterygota</taxon>
        <taxon>Diptera</taxon>
        <taxon>Brachycera</taxon>
        <taxon>Muscomorpha</taxon>
        <taxon>Hippoboscoidea</taxon>
        <taxon>Glossinidae</taxon>
        <taxon>Glossina</taxon>
    </lineage>
</organism>
<protein>
    <submittedName>
        <fullName evidence="1">Uncharacterized protein</fullName>
    </submittedName>
</protein>
<evidence type="ECO:0000313" key="1">
    <source>
        <dbReference type="EnsemblMetazoa" id="GPPI038637-PA"/>
    </source>
</evidence>
<dbReference type="Proteomes" id="UP000092460">
    <property type="component" value="Unassembled WGS sequence"/>
</dbReference>
<dbReference type="VEuPathDB" id="VectorBase:GPPI038637"/>
<reference evidence="1" key="2">
    <citation type="submission" date="2020-05" db="UniProtKB">
        <authorList>
            <consortium name="EnsemblMetazoa"/>
        </authorList>
    </citation>
    <scope>IDENTIFICATION</scope>
    <source>
        <strain evidence="1">IAEA</strain>
    </source>
</reference>
<accession>A0A1B0BRV8</accession>
<sequence>MVLLGLKEAYITTRYYAFLTICRSDAIDILDLKIGSPRYINKYAITILGEEEHAEVSEDNRKEIAKQEEIIATPPIYSSTDTSSPITAVAAVFCITCSGELIIIKRYACLNFVRRLSPKFLSNTWYLEATFATNPYILAAKILQ</sequence>
<dbReference type="EnsemblMetazoa" id="GPPI038637-RA">
    <property type="protein sequence ID" value="GPPI038637-PA"/>
    <property type="gene ID" value="GPPI038637"/>
</dbReference>
<evidence type="ECO:0000313" key="2">
    <source>
        <dbReference type="Proteomes" id="UP000092460"/>
    </source>
</evidence>
<proteinExistence type="predicted"/>